<dbReference type="OrthoDB" id="4048489at2759"/>
<feature type="transmembrane region" description="Helical" evidence="1">
    <location>
        <begin position="40"/>
        <end position="62"/>
    </location>
</feature>
<proteinExistence type="predicted"/>
<name>B5VH90_YEAS6</name>
<reference evidence="2 3" key="1">
    <citation type="journal article" date="2008" name="FEMS Yeast Res.">
        <title>Comparative genome analysis of a Saccharomyces cerevisiae wine strain.</title>
        <authorList>
            <person name="Borneman A.R."/>
            <person name="Forgan A.H."/>
            <person name="Pretorius I.S."/>
            <person name="Chambers P.J."/>
        </authorList>
    </citation>
    <scope>NUCLEOTIDE SEQUENCE [LARGE SCALE GENOMIC DNA]</scope>
    <source>
        <strain evidence="2 3">AWRI1631</strain>
    </source>
</reference>
<protein>
    <submittedName>
        <fullName evidence="2">Uncharacterized protein</fullName>
    </submittedName>
</protein>
<organism evidence="2 3">
    <name type="scientific">Saccharomyces cerevisiae (strain AWRI1631)</name>
    <name type="common">Baker's yeast</name>
    <dbReference type="NCBI Taxonomy" id="545124"/>
    <lineage>
        <taxon>Eukaryota</taxon>
        <taxon>Fungi</taxon>
        <taxon>Dikarya</taxon>
        <taxon>Ascomycota</taxon>
        <taxon>Saccharomycotina</taxon>
        <taxon>Saccharomycetes</taxon>
        <taxon>Saccharomycetales</taxon>
        <taxon>Saccharomycetaceae</taxon>
        <taxon>Saccharomyces</taxon>
    </lineage>
</organism>
<feature type="transmembrane region" description="Helical" evidence="1">
    <location>
        <begin position="116"/>
        <end position="135"/>
    </location>
</feature>
<comment type="caution">
    <text evidence="2">The sequence shown here is derived from an EMBL/GenBank/DDBJ whole genome shotgun (WGS) entry which is preliminary data.</text>
</comment>
<dbReference type="Proteomes" id="UP000008988">
    <property type="component" value="Unassembled WGS sequence"/>
</dbReference>
<dbReference type="AlphaFoldDB" id="B5VH90"/>
<gene>
    <name evidence="2" type="ORF">AWRI1631_50250</name>
</gene>
<evidence type="ECO:0000313" key="2">
    <source>
        <dbReference type="EMBL" id="EDZ72705.1"/>
    </source>
</evidence>
<accession>B5VH90</accession>
<keyword evidence="1" id="KW-0472">Membrane</keyword>
<keyword evidence="1" id="KW-1133">Transmembrane helix</keyword>
<dbReference type="EMBL" id="ABSV01000628">
    <property type="protein sequence ID" value="EDZ72705.1"/>
    <property type="molecule type" value="Genomic_DNA"/>
</dbReference>
<keyword evidence="1" id="KW-0812">Transmembrane</keyword>
<sequence>MKCHAKRTLAFLATALPLSGKSRACTRTPQSFASGFRAAAPFLFSRCFALCITHCALFHLPYSFTGFSFYFFVFFRLFLHWIYAFCICNSTYVYIYKQVLSLPVKSSMCPSRLSCSVWYRVILTYIYVHCFRWLVRNHLLS</sequence>
<evidence type="ECO:0000256" key="1">
    <source>
        <dbReference type="SAM" id="Phobius"/>
    </source>
</evidence>
<feature type="transmembrane region" description="Helical" evidence="1">
    <location>
        <begin position="69"/>
        <end position="96"/>
    </location>
</feature>
<evidence type="ECO:0000313" key="3">
    <source>
        <dbReference type="Proteomes" id="UP000008988"/>
    </source>
</evidence>